<accession>A0ABD0M8A8</accession>
<comment type="caution">
    <text evidence="1">The sequence shown here is derived from an EMBL/GenBank/DDBJ whole genome shotgun (WGS) entry which is preliminary data.</text>
</comment>
<sequence length="124" mass="14091">MFENKTAGEPQLERQGKAYNVGLEPLRAVAVNRRNEGHVYVRTQPRIQSAQHKVSLQIASINDAWYLQGQSLASEPIKLRHVFNSQLGHLYNLTHGSPVHYQWQEGMGNILRTTWQSEVKAGTK</sequence>
<dbReference type="Proteomes" id="UP001519460">
    <property type="component" value="Unassembled WGS sequence"/>
</dbReference>
<reference evidence="1 2" key="1">
    <citation type="journal article" date="2023" name="Sci. Data">
        <title>Genome assembly of the Korean intertidal mud-creeper Batillaria attramentaria.</title>
        <authorList>
            <person name="Patra A.K."/>
            <person name="Ho P.T."/>
            <person name="Jun S."/>
            <person name="Lee S.J."/>
            <person name="Kim Y."/>
            <person name="Won Y.J."/>
        </authorList>
    </citation>
    <scope>NUCLEOTIDE SEQUENCE [LARGE SCALE GENOMIC DNA]</scope>
    <source>
        <strain evidence="1">Wonlab-2016</strain>
    </source>
</reference>
<keyword evidence="2" id="KW-1185">Reference proteome</keyword>
<gene>
    <name evidence="1" type="ORF">BaRGS_00001521</name>
</gene>
<dbReference type="EMBL" id="JACVVK020000004">
    <property type="protein sequence ID" value="KAK7507586.1"/>
    <property type="molecule type" value="Genomic_DNA"/>
</dbReference>
<evidence type="ECO:0000313" key="2">
    <source>
        <dbReference type="Proteomes" id="UP001519460"/>
    </source>
</evidence>
<protein>
    <submittedName>
        <fullName evidence="1">Uncharacterized protein</fullName>
    </submittedName>
</protein>
<organism evidence="1 2">
    <name type="scientific">Batillaria attramentaria</name>
    <dbReference type="NCBI Taxonomy" id="370345"/>
    <lineage>
        <taxon>Eukaryota</taxon>
        <taxon>Metazoa</taxon>
        <taxon>Spiralia</taxon>
        <taxon>Lophotrochozoa</taxon>
        <taxon>Mollusca</taxon>
        <taxon>Gastropoda</taxon>
        <taxon>Caenogastropoda</taxon>
        <taxon>Sorbeoconcha</taxon>
        <taxon>Cerithioidea</taxon>
        <taxon>Batillariidae</taxon>
        <taxon>Batillaria</taxon>
    </lineage>
</organism>
<proteinExistence type="predicted"/>
<name>A0ABD0M8A8_9CAEN</name>
<evidence type="ECO:0000313" key="1">
    <source>
        <dbReference type="EMBL" id="KAK7507586.1"/>
    </source>
</evidence>
<dbReference type="AlphaFoldDB" id="A0ABD0M8A8"/>